<accession>A0ABY7FMA4</accession>
<feature type="region of interest" description="Disordered" evidence="4">
    <location>
        <begin position="260"/>
        <end position="431"/>
    </location>
</feature>
<dbReference type="SMART" id="SM00750">
    <property type="entry name" value="KIND"/>
    <property type="match status" value="2"/>
</dbReference>
<name>A0ABY7FMA4_MYAAR</name>
<dbReference type="InterPro" id="IPR001895">
    <property type="entry name" value="RASGEF_cat_dom"/>
</dbReference>
<feature type="region of interest" description="Disordered" evidence="4">
    <location>
        <begin position="1204"/>
        <end position="1308"/>
    </location>
</feature>
<dbReference type="PANTHER" id="PTHR21560:SF0">
    <property type="entry name" value="KINASE NON-CATALYTIC C-LOBE DOMAIN-CONTAINING PROTEIN 1"/>
    <property type="match status" value="1"/>
</dbReference>
<feature type="compositionally biased region" description="Polar residues" evidence="4">
    <location>
        <begin position="294"/>
        <end position="316"/>
    </location>
</feature>
<feature type="compositionally biased region" description="Basic and acidic residues" evidence="4">
    <location>
        <begin position="694"/>
        <end position="710"/>
    </location>
</feature>
<dbReference type="InterPro" id="IPR011009">
    <property type="entry name" value="Kinase-like_dom_sf"/>
</dbReference>
<keyword evidence="9" id="KW-1185">Reference proteome</keyword>
<dbReference type="SUPFAM" id="SSF48366">
    <property type="entry name" value="Ras GEF"/>
    <property type="match status" value="1"/>
</dbReference>
<keyword evidence="2" id="KW-0677">Repeat</keyword>
<feature type="domain" description="KIND" evidence="7">
    <location>
        <begin position="12"/>
        <end position="192"/>
    </location>
</feature>
<dbReference type="Gene3D" id="1.10.840.10">
    <property type="entry name" value="Ras guanine-nucleotide exchange factors catalytic domain"/>
    <property type="match status" value="1"/>
</dbReference>
<proteinExistence type="predicted"/>
<evidence type="ECO:0000259" key="7">
    <source>
        <dbReference type="PROSITE" id="PS51377"/>
    </source>
</evidence>
<dbReference type="InterPro" id="IPR036964">
    <property type="entry name" value="RASGEF_cat_dom_sf"/>
</dbReference>
<feature type="compositionally biased region" description="Polar residues" evidence="4">
    <location>
        <begin position="986"/>
        <end position="1000"/>
    </location>
</feature>
<dbReference type="CDD" id="cd06224">
    <property type="entry name" value="REM"/>
    <property type="match status" value="1"/>
</dbReference>
<dbReference type="PANTHER" id="PTHR21560">
    <property type="entry name" value="VERY KIND PROTEIN"/>
    <property type="match status" value="1"/>
</dbReference>
<evidence type="ECO:0000256" key="2">
    <source>
        <dbReference type="ARBA" id="ARBA00022737"/>
    </source>
</evidence>
<feature type="compositionally biased region" description="Basic and acidic residues" evidence="4">
    <location>
        <begin position="661"/>
        <end position="672"/>
    </location>
</feature>
<dbReference type="Proteomes" id="UP001164746">
    <property type="component" value="Chromosome 12"/>
</dbReference>
<evidence type="ECO:0000256" key="4">
    <source>
        <dbReference type="SAM" id="MobiDB-lite"/>
    </source>
</evidence>
<dbReference type="Pfam" id="PF00618">
    <property type="entry name" value="RasGEF_N"/>
    <property type="match status" value="1"/>
</dbReference>
<evidence type="ECO:0000256" key="1">
    <source>
        <dbReference type="ARBA" id="ARBA00022658"/>
    </source>
</evidence>
<feature type="compositionally biased region" description="Polar residues" evidence="4">
    <location>
        <begin position="673"/>
        <end position="693"/>
    </location>
</feature>
<feature type="compositionally biased region" description="Low complexity" evidence="4">
    <location>
        <begin position="737"/>
        <end position="753"/>
    </location>
</feature>
<feature type="compositionally biased region" description="Basic and acidic residues" evidence="4">
    <location>
        <begin position="546"/>
        <end position="568"/>
    </location>
</feature>
<dbReference type="EMBL" id="CP111023">
    <property type="protein sequence ID" value="WAR21994.1"/>
    <property type="molecule type" value="Genomic_DNA"/>
</dbReference>
<dbReference type="PROSITE" id="PS50009">
    <property type="entry name" value="RASGEF_CAT"/>
    <property type="match status" value="1"/>
</dbReference>
<dbReference type="Gene3D" id="1.20.870.10">
    <property type="entry name" value="Son of sevenless (SoS) protein Chain: S domain 1"/>
    <property type="match status" value="1"/>
</dbReference>
<dbReference type="InterPro" id="IPR000651">
    <property type="entry name" value="Ras-like_Gua-exchang_fac_N"/>
</dbReference>
<evidence type="ECO:0000259" key="5">
    <source>
        <dbReference type="PROSITE" id="PS50009"/>
    </source>
</evidence>
<feature type="compositionally biased region" description="Low complexity" evidence="4">
    <location>
        <begin position="1083"/>
        <end position="1092"/>
    </location>
</feature>
<feature type="compositionally biased region" description="Polar residues" evidence="4">
    <location>
        <begin position="809"/>
        <end position="821"/>
    </location>
</feature>
<dbReference type="SUPFAM" id="SSF56112">
    <property type="entry name" value="Protein kinase-like (PK-like)"/>
    <property type="match status" value="1"/>
</dbReference>
<dbReference type="SMART" id="SM00147">
    <property type="entry name" value="RasGEF"/>
    <property type="match status" value="1"/>
</dbReference>
<feature type="region of interest" description="Disordered" evidence="4">
    <location>
        <begin position="1054"/>
        <end position="1102"/>
    </location>
</feature>
<feature type="compositionally biased region" description="Polar residues" evidence="4">
    <location>
        <begin position="394"/>
        <end position="414"/>
    </location>
</feature>
<feature type="region of interest" description="Disordered" evidence="4">
    <location>
        <begin position="800"/>
        <end position="821"/>
    </location>
</feature>
<feature type="region of interest" description="Disordered" evidence="4">
    <location>
        <begin position="1392"/>
        <end position="1466"/>
    </location>
</feature>
<dbReference type="PROSITE" id="PS51377">
    <property type="entry name" value="KIND"/>
    <property type="match status" value="1"/>
</dbReference>
<feature type="compositionally biased region" description="Polar residues" evidence="4">
    <location>
        <begin position="1447"/>
        <end position="1461"/>
    </location>
</feature>
<gene>
    <name evidence="8" type="ORF">MAR_015968</name>
</gene>
<dbReference type="Gene3D" id="1.10.510.10">
    <property type="entry name" value="Transferase(Phosphotransferase) domain 1"/>
    <property type="match status" value="2"/>
</dbReference>
<organism evidence="8 9">
    <name type="scientific">Mya arenaria</name>
    <name type="common">Soft-shell clam</name>
    <dbReference type="NCBI Taxonomy" id="6604"/>
    <lineage>
        <taxon>Eukaryota</taxon>
        <taxon>Metazoa</taxon>
        <taxon>Spiralia</taxon>
        <taxon>Lophotrochozoa</taxon>
        <taxon>Mollusca</taxon>
        <taxon>Bivalvia</taxon>
        <taxon>Autobranchia</taxon>
        <taxon>Heteroconchia</taxon>
        <taxon>Euheterodonta</taxon>
        <taxon>Imparidentia</taxon>
        <taxon>Neoheterodontei</taxon>
        <taxon>Myida</taxon>
        <taxon>Myoidea</taxon>
        <taxon>Myidae</taxon>
        <taxon>Mya</taxon>
    </lineage>
</organism>
<protein>
    <submittedName>
        <fullName evidence="8">KNDC1-like protein</fullName>
    </submittedName>
</protein>
<dbReference type="InterPro" id="IPR029899">
    <property type="entry name" value="KNDC1"/>
</dbReference>
<dbReference type="Pfam" id="PF00617">
    <property type="entry name" value="RasGEF"/>
    <property type="match status" value="1"/>
</dbReference>
<feature type="compositionally biased region" description="Basic and acidic residues" evidence="4">
    <location>
        <begin position="332"/>
        <end position="342"/>
    </location>
</feature>
<dbReference type="SMART" id="SM00229">
    <property type="entry name" value="RasGEFN"/>
    <property type="match status" value="1"/>
</dbReference>
<dbReference type="InterPro" id="IPR023578">
    <property type="entry name" value="Ras_GEF_dom_sf"/>
</dbReference>
<evidence type="ECO:0000313" key="9">
    <source>
        <dbReference type="Proteomes" id="UP001164746"/>
    </source>
</evidence>
<evidence type="ECO:0000313" key="8">
    <source>
        <dbReference type="EMBL" id="WAR21994.1"/>
    </source>
</evidence>
<feature type="domain" description="N-terminal Ras-GEF" evidence="6">
    <location>
        <begin position="1636"/>
        <end position="1760"/>
    </location>
</feature>
<feature type="compositionally biased region" description="Basic and acidic residues" evidence="4">
    <location>
        <begin position="358"/>
        <end position="379"/>
    </location>
</feature>
<feature type="region of interest" description="Disordered" evidence="4">
    <location>
        <begin position="546"/>
        <end position="766"/>
    </location>
</feature>
<feature type="compositionally biased region" description="Polar residues" evidence="4">
    <location>
        <begin position="596"/>
        <end position="607"/>
    </location>
</feature>
<feature type="compositionally biased region" description="Basic and acidic residues" evidence="4">
    <location>
        <begin position="260"/>
        <end position="274"/>
    </location>
</feature>
<feature type="region of interest" description="Disordered" evidence="4">
    <location>
        <begin position="902"/>
        <end position="1002"/>
    </location>
</feature>
<feature type="compositionally biased region" description="Polar residues" evidence="4">
    <location>
        <begin position="940"/>
        <end position="950"/>
    </location>
</feature>
<evidence type="ECO:0000256" key="3">
    <source>
        <dbReference type="PROSITE-ProRule" id="PRU00168"/>
    </source>
</evidence>
<feature type="domain" description="Ras-GEF" evidence="5">
    <location>
        <begin position="1852"/>
        <end position="2058"/>
    </location>
</feature>
<dbReference type="InterPro" id="IPR011019">
    <property type="entry name" value="KIND_dom"/>
</dbReference>
<feature type="compositionally biased region" description="Polar residues" evidence="4">
    <location>
        <begin position="1212"/>
        <end position="1222"/>
    </location>
</feature>
<sequence length="2087" mass="229872">MDEGDIQGDETISLSDVLVARDSCLPEDELWALCRECCLVLEVVNNSPDSFQTLCVTPDTVAFDQVGNVCFLDLDVDPEPIYLPPEYSSSGNNYKAHLFSLGMTLLYAAEYNGDNTQEAVSQELREILGRMTADDPGNRPDLESTIILCEEQLCGQSSQEVCCGIAAVVGFGITAEEVYDETEATATATYQTDGSPEDYSHAESFIQSEQADATYCDDIPDLTDEISQAESLPLSEQETVIVLDTTISQDDSILSEEFEMEKQTKTKSRLKSDSTSDLSNVKPKPALPKKPDLTVTSGHTSEESASTTQNSSSKTNGELVVSELLSESDTSDQSRKEQEKRSSERKHKLSSSSSSDLNKSDPKPKERKSSSSSKKELQKDNNQNITFLKYGDSGNKTQTTGDSEVATDINSNGLDKNENAEPASGKKRNRRKQGLTITDILDCLDRSLREEELWALCKEGTAALQRKKKHLPAYLSPDTLVIRESGNLSFKAIPEEKPLETCLFGLSVTLRCAAGKKYGPVSTLNITRDLKDLLMYLADPNPAKRPELVDVAKGEKENRSQKAQKEETPAPASVCTPSAFKPAGGSSFQPIKPTAVGSNSSAFSSTGAFCPIPKKPEPKKEVGEPRIPSAFSSPATHFKPIILQQTSGSTNEMASNNQESKSGKVKETDKTSASKPSSAANSQKKPTAVSPDQSNDKEKEVVKKLKELKKNLMKHKQQPSMAKEIENEDAVTETSTPSKKSLPAIPKKSSSSKSSEKSSKRRQSSGALEALLKEIQKQGNVPDTNSLASAIAGVLKSHLHQGDSATKPHITNASDNQGKSTQELDMSVTSAQASLAQGQMLQNLNIPQQYHSQLVGQTMSLPMQHYGGNMITGLPQFQFQQDPVTGFLQLVPVGVVPMRPQSVHSNSGSMHSAPDLASPTGSGTMMKDITSPDMSPKVYHNQSDASNSSAIGDGSGTRVKVPHGRTAKDLVQKTANLRAKNVGRPSPSNLLGSPQQSNGGLSKWRSEHTLENKTEALFYSDSERAKHASYSSLSFNNKLSAGFVYDDSMVHQGSYRHPAIPRPQSQYGQPHYRSPDDRHPLNSTTSSPSPSTHDSGIGGMNHGMYRGIGPGADISLMERLLSNVNVKQQKVLGKIVHLLREEFAFDGYMENGVEDLAMAEYILSLGMLKWETFKSAISEKYSDLYFHDTLLNNLYASVNSNRPVSVNRNSSGGQSRVPVSQKSSRHNRQAGHRDDDSSSLSETNEGPREATHNRLQPNLSPMGGQNMKPRHNDTSDSTDSETYSKRRRIKTKHELDKMKSSSNSNLLSENIVGEQTVVSASQPSEGAIVPNGNIETKPPKVPGSFNNVSTTNLPSNKTVVPNVDVNQSKSSVNSNSSQVVTSLNGSLGFPLVNNSNQGLTQVNSNQGPPPVNSNQGPRVKNCTSHLQQLSVNGTTSPQKVEAKDTGSNRPISVSSHSSGQSDLDKEVTEGIAVERKGHVVYHWAMIHLSMSQEMEKFMHEIDEQDGKMLQQRLGTLEQQLKMERRMRKKTQKFYKGRIEANKTLLEMNKTDKTAKGERNQILQVAKDITEMTKRINFIDLCKTHIQMLLAELQGIDVSYLHSIAVCPLGEPLQLQPRPDNPLLQFQTLREPHSGCEIQALHAGSPEGLMAYLFASTALSDGYIHQFLFCYRYFTTAADVLDFLITKYVSASKSGSTEVNISRLQQRVVDLLHYWMEGYFSVDFRGRPGLISSLRDFVKEHIQEESEGGQGLLALLSNCCSGNHLELSSSDPDEADMHFWQRSEKQKMLGEKKKEWDSFRSLVRGKTTGKEKSGKVKISAVVVERRRKSNEGSFVPMKPISRRTDMFVLADYSAQCLAEQLCLIEQSIFQQTHPVHYLDSKSQGVGVALTMKPTRTPAMQIAILSKFLFIGHACMELRNFATSMAILDGLENLIVKQLPAWKHLPAKCSSLIEELSAKRMFLKNDPLSLMQQGKECHLYPTIPSTVFFLLHIQQQEIGGFKLANQMFKWSKMRTICQVIDQVRVYREHMYGFDPDTALQDTLRQRIQEMTTHDVQDLASQYDINYHKLSSGSGISGALKKMKGKFQAK</sequence>
<feature type="compositionally biased region" description="Polar residues" evidence="4">
    <location>
        <begin position="1392"/>
        <end position="1438"/>
    </location>
</feature>
<reference evidence="8" key="1">
    <citation type="submission" date="2022-11" db="EMBL/GenBank/DDBJ databases">
        <title>Centuries of genome instability and evolution in soft-shell clam transmissible cancer (bioRxiv).</title>
        <authorList>
            <person name="Hart S.F.M."/>
            <person name="Yonemitsu M.A."/>
            <person name="Giersch R.M."/>
            <person name="Beal B.F."/>
            <person name="Arriagada G."/>
            <person name="Davis B.W."/>
            <person name="Ostrander E.A."/>
            <person name="Goff S.P."/>
            <person name="Metzger M.J."/>
        </authorList>
    </citation>
    <scope>NUCLEOTIDE SEQUENCE</scope>
    <source>
        <strain evidence="8">MELC-2E11</strain>
        <tissue evidence="8">Siphon/mantle</tissue>
    </source>
</reference>
<evidence type="ECO:0000259" key="6">
    <source>
        <dbReference type="PROSITE" id="PS50212"/>
    </source>
</evidence>
<feature type="compositionally biased region" description="Polar residues" evidence="4">
    <location>
        <begin position="643"/>
        <end position="660"/>
    </location>
</feature>
<keyword evidence="1 3" id="KW-0344">Guanine-nucleotide releasing factor</keyword>
<dbReference type="PROSITE" id="PS50212">
    <property type="entry name" value="RASGEF_NTER"/>
    <property type="match status" value="1"/>
</dbReference>
<feature type="compositionally biased region" description="Basic and acidic residues" evidence="4">
    <location>
        <begin position="614"/>
        <end position="624"/>
    </location>
</feature>